<keyword evidence="9 12" id="KW-1133">Transmembrane helix</keyword>
<evidence type="ECO:0000256" key="8">
    <source>
        <dbReference type="ARBA" id="ARBA00022824"/>
    </source>
</evidence>
<evidence type="ECO:0000313" key="14">
    <source>
        <dbReference type="EMBL" id="PWY85967.1"/>
    </source>
</evidence>
<evidence type="ECO:0000256" key="3">
    <source>
        <dbReference type="ARBA" id="ARBA00006065"/>
    </source>
</evidence>
<dbReference type="AlphaFoldDB" id="A0A317WLN5"/>
<dbReference type="PANTHER" id="PTHR22760">
    <property type="entry name" value="GLYCOSYLTRANSFERASE"/>
    <property type="match status" value="1"/>
</dbReference>
<feature type="region of interest" description="Disordered" evidence="13">
    <location>
        <begin position="1"/>
        <end position="36"/>
    </location>
</feature>
<evidence type="ECO:0000256" key="7">
    <source>
        <dbReference type="ARBA" id="ARBA00022692"/>
    </source>
</evidence>
<dbReference type="EMBL" id="MSFL01000008">
    <property type="protein sequence ID" value="PWY85967.1"/>
    <property type="molecule type" value="Genomic_DNA"/>
</dbReference>
<dbReference type="Proteomes" id="UP000247233">
    <property type="component" value="Unassembled WGS sequence"/>
</dbReference>
<evidence type="ECO:0000256" key="2">
    <source>
        <dbReference type="ARBA" id="ARBA00004687"/>
    </source>
</evidence>
<dbReference type="OrthoDB" id="416834at2759"/>
<keyword evidence="8 12" id="KW-0256">Endoplasmic reticulum</keyword>
<dbReference type="GeneID" id="37068749"/>
<dbReference type="PANTHER" id="PTHR22760:SF4">
    <property type="entry name" value="GPI MANNOSYLTRANSFERASE 3"/>
    <property type="match status" value="1"/>
</dbReference>
<sequence>MAWPGFTPDMFPPPRPRASSVGSNFDSDDSDSPLFLPRPLRPPSPASVLAAASAFLSSPPPDAARLFLSLLAFRLLNALTIRTFFQPDEYFQSLEPAWATAFGHHQAPWITWEWRHQLRSSLHPLFFTAVYSLASWLAQLLRLPPVWRADLLIAAPKAAQAVIAAVGDLYTWRLACGVYGNASHAAWAALAVSILSPWQWFCSTRTLSNCLETTLTVVALYHWPWEWSVADEEWEFPQPRLVHALRGRAKRDMERYIARHTQPDVTAEQFHAAVLARYRRCVPLAALACLLRPTNILIWIPMAWVAFYPATPQRRMVLLREALVGGSVVLAVSLLADRYFYGFWTFPPFHFLYFNVVQSLSLFYGSNDIHYYVSQGFPLLLTTVLPFAVVAWYKSFFGLYWQTEPPANRLRAPVRFQLAVACLLMPLVLSVISHKEVRFIYPLLPALHVLLGPTLVAFVRPALLGTGEFHIPKRLVLIFLLLVNAVMAVYTTTYHASGPMAVLSYLREQRQAHGSPDLNDITQPGITAGFLMPCHSTPWRSHLVYPTIGAWALSCEPPVGLDDHEKATYLDEADQFYAHPGDFLRTHMAGGLRNFRRRPSYHENPPAHIFPARYQTQTPHDWPDYLIFFAQMEPTLRSQLRFSAYDECFRTWNSHWHDDWRRQGDIVVWCVDPDEQAAWQAQRWDRQRAERRQVQQPRDTHFDRIIQTIKVHATGSKPAPSRWTALFSRPNWSRSRSESWSGSWSWPWQRRQRPTFLGYELPEWMVRSKRREEDSWALPSREEWNRRLNDRRNWA</sequence>
<keyword evidence="7 12" id="KW-0812">Transmembrane</keyword>
<evidence type="ECO:0000256" key="11">
    <source>
        <dbReference type="ARBA" id="ARBA00024708"/>
    </source>
</evidence>
<dbReference type="UniPathway" id="UPA00196"/>
<feature type="transmembrane region" description="Helical" evidence="12">
    <location>
        <begin position="439"/>
        <end position="463"/>
    </location>
</feature>
<comment type="caution">
    <text evidence="14">The sequence shown here is derived from an EMBL/GenBank/DDBJ whole genome shotgun (WGS) entry which is preliminary data.</text>
</comment>
<accession>A0A317WLN5</accession>
<feature type="transmembrane region" description="Helical" evidence="12">
    <location>
        <begin position="414"/>
        <end position="433"/>
    </location>
</feature>
<keyword evidence="4" id="KW-0337">GPI-anchor biosynthesis</keyword>
<evidence type="ECO:0000313" key="15">
    <source>
        <dbReference type="Proteomes" id="UP000247233"/>
    </source>
</evidence>
<dbReference type="GO" id="GO:0006506">
    <property type="term" value="P:GPI anchor biosynthetic process"/>
    <property type="evidence" value="ECO:0007669"/>
    <property type="project" value="UniProtKB-UniPathway"/>
</dbReference>
<comment type="function">
    <text evidence="11">Mannosyltransferase involved in glycosylphosphatidylinositol-anchor biosynthesis. Transfers the third mannose to Man2-GlcN-acyl-PI during GPI precursor assembly.</text>
</comment>
<dbReference type="Pfam" id="PF03901">
    <property type="entry name" value="Glyco_transf_22"/>
    <property type="match status" value="1"/>
</dbReference>
<reference evidence="14 15" key="1">
    <citation type="submission" date="2016-12" db="EMBL/GenBank/DDBJ databases">
        <title>The genomes of Aspergillus section Nigri reveals drivers in fungal speciation.</title>
        <authorList>
            <consortium name="DOE Joint Genome Institute"/>
            <person name="Vesth T.C."/>
            <person name="Nybo J."/>
            <person name="Theobald S."/>
            <person name="Brandl J."/>
            <person name="Frisvad J.C."/>
            <person name="Nielsen K.F."/>
            <person name="Lyhne E.K."/>
            <person name="Kogle M.E."/>
            <person name="Kuo A."/>
            <person name="Riley R."/>
            <person name="Clum A."/>
            <person name="Nolan M."/>
            <person name="Lipzen A."/>
            <person name="Salamov A."/>
            <person name="Henrissat B."/>
            <person name="Wiebenga A."/>
            <person name="De Vries R.P."/>
            <person name="Grigoriev I.V."/>
            <person name="Mortensen U.H."/>
            <person name="Andersen M.R."/>
            <person name="Baker S.E."/>
        </authorList>
    </citation>
    <scope>NUCLEOTIDE SEQUENCE [LARGE SCALE GENOMIC DNA]</scope>
    <source>
        <strain evidence="14 15">CBS 117.55</strain>
    </source>
</reference>
<feature type="transmembrane region" description="Helical" evidence="12">
    <location>
        <begin position="322"/>
        <end position="341"/>
    </location>
</feature>
<evidence type="ECO:0000256" key="12">
    <source>
        <dbReference type="RuleBase" id="RU363075"/>
    </source>
</evidence>
<dbReference type="RefSeq" id="XP_025400519.1">
    <property type="nucleotide sequence ID" value="XM_025546512.1"/>
</dbReference>
<keyword evidence="10 12" id="KW-0472">Membrane</keyword>
<evidence type="ECO:0000256" key="4">
    <source>
        <dbReference type="ARBA" id="ARBA00022502"/>
    </source>
</evidence>
<keyword evidence="6" id="KW-0808">Transferase</keyword>
<evidence type="ECO:0000256" key="5">
    <source>
        <dbReference type="ARBA" id="ARBA00022676"/>
    </source>
</evidence>
<feature type="transmembrane region" description="Helical" evidence="12">
    <location>
        <begin position="369"/>
        <end position="393"/>
    </location>
</feature>
<evidence type="ECO:0000256" key="13">
    <source>
        <dbReference type="SAM" id="MobiDB-lite"/>
    </source>
</evidence>
<evidence type="ECO:0000256" key="10">
    <source>
        <dbReference type="ARBA" id="ARBA00023136"/>
    </source>
</evidence>
<gene>
    <name evidence="14" type="ORF">BO70DRAFT_395097</name>
</gene>
<feature type="transmembrane region" description="Helical" evidence="12">
    <location>
        <begin position="290"/>
        <end position="310"/>
    </location>
</feature>
<dbReference type="GO" id="GO:0000026">
    <property type="term" value="F:alpha-1,2-mannosyltransferase activity"/>
    <property type="evidence" value="ECO:0007669"/>
    <property type="project" value="TreeGrafter"/>
</dbReference>
<keyword evidence="15" id="KW-1185">Reference proteome</keyword>
<comment type="pathway">
    <text evidence="2">Glycolipid biosynthesis; glycosylphosphatidylinositol-anchor biosynthesis.</text>
</comment>
<dbReference type="VEuPathDB" id="FungiDB:BO70DRAFT_395097"/>
<name>A0A317WLN5_9EURO</name>
<feature type="transmembrane region" description="Helical" evidence="12">
    <location>
        <begin position="475"/>
        <end position="496"/>
    </location>
</feature>
<dbReference type="GO" id="GO:0005789">
    <property type="term" value="C:endoplasmic reticulum membrane"/>
    <property type="evidence" value="ECO:0007669"/>
    <property type="project" value="UniProtKB-SubCell"/>
</dbReference>
<evidence type="ECO:0000256" key="6">
    <source>
        <dbReference type="ARBA" id="ARBA00022679"/>
    </source>
</evidence>
<comment type="similarity">
    <text evidence="3">Belongs to the glycosyltransferase 22 family. PIGB subfamily.</text>
</comment>
<protein>
    <recommendedName>
        <fullName evidence="12">Mannosyltransferase</fullName>
        <ecNumber evidence="12">2.4.1.-</ecNumber>
    </recommendedName>
</protein>
<organism evidence="14 15">
    <name type="scientific">Aspergillus heteromorphus CBS 117.55</name>
    <dbReference type="NCBI Taxonomy" id="1448321"/>
    <lineage>
        <taxon>Eukaryota</taxon>
        <taxon>Fungi</taxon>
        <taxon>Dikarya</taxon>
        <taxon>Ascomycota</taxon>
        <taxon>Pezizomycotina</taxon>
        <taxon>Eurotiomycetes</taxon>
        <taxon>Eurotiomycetidae</taxon>
        <taxon>Eurotiales</taxon>
        <taxon>Aspergillaceae</taxon>
        <taxon>Aspergillus</taxon>
        <taxon>Aspergillus subgen. Circumdati</taxon>
    </lineage>
</organism>
<dbReference type="InterPro" id="IPR005599">
    <property type="entry name" value="GPI_mannosylTrfase"/>
</dbReference>
<evidence type="ECO:0000256" key="9">
    <source>
        <dbReference type="ARBA" id="ARBA00022989"/>
    </source>
</evidence>
<evidence type="ECO:0000256" key="1">
    <source>
        <dbReference type="ARBA" id="ARBA00004477"/>
    </source>
</evidence>
<comment type="subcellular location">
    <subcellularLocation>
        <location evidence="1 12">Endoplasmic reticulum membrane</location>
        <topology evidence="1 12">Multi-pass membrane protein</topology>
    </subcellularLocation>
</comment>
<dbReference type="STRING" id="1448321.A0A317WLN5"/>
<keyword evidence="5 12" id="KW-0328">Glycosyltransferase</keyword>
<dbReference type="EC" id="2.4.1.-" evidence="12"/>
<proteinExistence type="inferred from homology"/>